<keyword evidence="4" id="KW-1015">Disulfide bond</keyword>
<dbReference type="Gene3D" id="2.170.140.10">
    <property type="entry name" value="Chitin binding domain"/>
    <property type="match status" value="3"/>
</dbReference>
<keyword evidence="9" id="KW-1185">Reference proteome</keyword>
<evidence type="ECO:0000256" key="3">
    <source>
        <dbReference type="ARBA" id="ARBA00022737"/>
    </source>
</evidence>
<protein>
    <recommendedName>
        <fullName evidence="7">Chitin-binding type-2 domain-containing protein</fullName>
    </recommendedName>
</protein>
<gene>
    <name evidence="8" type="ORF">V1264_020822</name>
</gene>
<dbReference type="InterPro" id="IPR036508">
    <property type="entry name" value="Chitin-bd_dom_sf"/>
</dbReference>
<evidence type="ECO:0000256" key="2">
    <source>
        <dbReference type="ARBA" id="ARBA00022729"/>
    </source>
</evidence>
<evidence type="ECO:0000313" key="9">
    <source>
        <dbReference type="Proteomes" id="UP001374579"/>
    </source>
</evidence>
<evidence type="ECO:0000256" key="5">
    <source>
        <dbReference type="ARBA" id="ARBA00023180"/>
    </source>
</evidence>
<feature type="signal peptide" evidence="6">
    <location>
        <begin position="1"/>
        <end position="16"/>
    </location>
</feature>
<reference evidence="8 9" key="1">
    <citation type="submission" date="2024-02" db="EMBL/GenBank/DDBJ databases">
        <title>Chromosome-scale genome assembly of the rough periwinkle Littorina saxatilis.</title>
        <authorList>
            <person name="De Jode A."/>
            <person name="Faria R."/>
            <person name="Formenti G."/>
            <person name="Sims Y."/>
            <person name="Smith T.P."/>
            <person name="Tracey A."/>
            <person name="Wood J.M.D."/>
            <person name="Zagrodzka Z.B."/>
            <person name="Johannesson K."/>
            <person name="Butlin R.K."/>
            <person name="Leder E.H."/>
        </authorList>
    </citation>
    <scope>NUCLEOTIDE SEQUENCE [LARGE SCALE GENOMIC DNA]</scope>
    <source>
        <strain evidence="8">Snail1</strain>
        <tissue evidence="8">Muscle</tissue>
    </source>
</reference>
<proteinExistence type="predicted"/>
<keyword evidence="1" id="KW-0147">Chitin-binding</keyword>
<feature type="chain" id="PRO_5042816345" description="Chitin-binding type-2 domain-containing protein" evidence="6">
    <location>
        <begin position="17"/>
        <end position="260"/>
    </location>
</feature>
<dbReference type="InterPro" id="IPR002557">
    <property type="entry name" value="Chitin-bd_dom"/>
</dbReference>
<comment type="caution">
    <text evidence="8">The sequence shown here is derived from an EMBL/GenBank/DDBJ whole genome shotgun (WGS) entry which is preliminary data.</text>
</comment>
<name>A0AAN9GBW3_9CAEN</name>
<dbReference type="SUPFAM" id="SSF57625">
    <property type="entry name" value="Invertebrate chitin-binding proteins"/>
    <property type="match status" value="3"/>
</dbReference>
<dbReference type="GO" id="GO:0005576">
    <property type="term" value="C:extracellular region"/>
    <property type="evidence" value="ECO:0007669"/>
    <property type="project" value="InterPro"/>
</dbReference>
<keyword evidence="3" id="KW-0677">Repeat</keyword>
<dbReference type="SMART" id="SM00494">
    <property type="entry name" value="ChtBD2"/>
    <property type="match status" value="3"/>
</dbReference>
<dbReference type="PROSITE" id="PS50940">
    <property type="entry name" value="CHIT_BIND_II"/>
    <property type="match status" value="1"/>
</dbReference>
<dbReference type="GO" id="GO:0008061">
    <property type="term" value="F:chitin binding"/>
    <property type="evidence" value="ECO:0007669"/>
    <property type="project" value="UniProtKB-KW"/>
</dbReference>
<evidence type="ECO:0000256" key="1">
    <source>
        <dbReference type="ARBA" id="ARBA00022669"/>
    </source>
</evidence>
<evidence type="ECO:0000259" key="7">
    <source>
        <dbReference type="PROSITE" id="PS50940"/>
    </source>
</evidence>
<keyword evidence="2 6" id="KW-0732">Signal</keyword>
<organism evidence="8 9">
    <name type="scientific">Littorina saxatilis</name>
    <dbReference type="NCBI Taxonomy" id="31220"/>
    <lineage>
        <taxon>Eukaryota</taxon>
        <taxon>Metazoa</taxon>
        <taxon>Spiralia</taxon>
        <taxon>Lophotrochozoa</taxon>
        <taxon>Mollusca</taxon>
        <taxon>Gastropoda</taxon>
        <taxon>Caenogastropoda</taxon>
        <taxon>Littorinimorpha</taxon>
        <taxon>Littorinoidea</taxon>
        <taxon>Littorinidae</taxon>
        <taxon>Littorina</taxon>
    </lineage>
</organism>
<evidence type="ECO:0000313" key="8">
    <source>
        <dbReference type="EMBL" id="KAK7102631.1"/>
    </source>
</evidence>
<keyword evidence="5" id="KW-0325">Glycoprotein</keyword>
<evidence type="ECO:0000256" key="4">
    <source>
        <dbReference type="ARBA" id="ARBA00023157"/>
    </source>
</evidence>
<dbReference type="AlphaFoldDB" id="A0AAN9GBW3"/>
<accession>A0AAN9GBW3</accession>
<feature type="domain" description="Chitin-binding type-2" evidence="7">
    <location>
        <begin position="35"/>
        <end position="94"/>
    </location>
</feature>
<sequence length="260" mass="28475">MKSAVVILAVLGVAVALPTREKRQVGCVNAFQNVPNVCVNNPTSQVFFSHPSDPTKFLQCDVLNRMYVIQCPAGEVFDISKSGCHPAAQQQVTPRPYTLPVTTPRPMMTVTSFSPQVNANNPCTAQNVARGQLYFTFAGDNTKFYECDLQGNPSVLSCPHLLVWDQNILSCVYPVDLKGNAGNTLNPRPTPQIPAGQNNNPCTQQALSSGRLFFPHPDSTKYIQCDLWGDAFVNSCPARLVWNAYLETCYSPYGQAINGK</sequence>
<dbReference type="InterPro" id="IPR051940">
    <property type="entry name" value="Chitin_bind-dev_reg"/>
</dbReference>
<evidence type="ECO:0000256" key="6">
    <source>
        <dbReference type="SAM" id="SignalP"/>
    </source>
</evidence>
<dbReference type="Proteomes" id="UP001374579">
    <property type="component" value="Unassembled WGS sequence"/>
</dbReference>
<dbReference type="PANTHER" id="PTHR23301:SF0">
    <property type="entry name" value="CHITIN-BINDING TYPE-2 DOMAIN-CONTAINING PROTEIN-RELATED"/>
    <property type="match status" value="1"/>
</dbReference>
<dbReference type="PANTHER" id="PTHR23301">
    <property type="entry name" value="CHITIN BINDING PERITROPHIN-A"/>
    <property type="match status" value="1"/>
</dbReference>
<dbReference type="EMBL" id="JBAMIC010000010">
    <property type="protein sequence ID" value="KAK7102631.1"/>
    <property type="molecule type" value="Genomic_DNA"/>
</dbReference>
<dbReference type="Pfam" id="PF01607">
    <property type="entry name" value="CBM_14"/>
    <property type="match status" value="3"/>
</dbReference>